<proteinExistence type="predicted"/>
<name>M1MQU3_9CLOT</name>
<dbReference type="EMBL" id="CP004121">
    <property type="protein sequence ID" value="AGF57121.1"/>
    <property type="molecule type" value="Genomic_DNA"/>
</dbReference>
<evidence type="ECO:0000313" key="2">
    <source>
        <dbReference type="Proteomes" id="UP000011728"/>
    </source>
</evidence>
<gene>
    <name evidence="1" type="ORF">Cspa_c33600</name>
</gene>
<dbReference type="eggNOG" id="ENOG50327XT">
    <property type="taxonomic scope" value="Bacteria"/>
</dbReference>
<keyword evidence="2" id="KW-1185">Reference proteome</keyword>
<dbReference type="RefSeq" id="WP_015393439.1">
    <property type="nucleotide sequence ID" value="NC_020291.1"/>
</dbReference>
<reference evidence="1 2" key="1">
    <citation type="submission" date="2013-02" db="EMBL/GenBank/DDBJ databases">
        <title>Genome sequence of Clostridium saccharoperbutylacetonicum N1-4(HMT).</title>
        <authorList>
            <person name="Poehlein A."/>
            <person name="Daniel R."/>
        </authorList>
    </citation>
    <scope>NUCLEOTIDE SEQUENCE [LARGE SCALE GENOMIC DNA]</scope>
    <source>
        <strain evidence="2">N1-4(HMT)</strain>
    </source>
</reference>
<dbReference type="OrthoDB" id="1935993at2"/>
<organism evidence="1 2">
    <name type="scientific">Clostridium saccharoperbutylacetonicum N1-4(HMT)</name>
    <dbReference type="NCBI Taxonomy" id="931276"/>
    <lineage>
        <taxon>Bacteria</taxon>
        <taxon>Bacillati</taxon>
        <taxon>Bacillota</taxon>
        <taxon>Clostridia</taxon>
        <taxon>Eubacteriales</taxon>
        <taxon>Clostridiaceae</taxon>
        <taxon>Clostridium</taxon>
    </lineage>
</organism>
<dbReference type="HOGENOM" id="CLU_2631866_0_0_9"/>
<dbReference type="KEGG" id="csr:Cspa_c33600"/>
<dbReference type="Proteomes" id="UP000011728">
    <property type="component" value="Chromosome"/>
</dbReference>
<protein>
    <submittedName>
        <fullName evidence="1">Uncharacterized protein</fullName>
    </submittedName>
</protein>
<sequence>MGRDNTVKFGTVNEEKEVFAVLKASVVNGHEVESTLLGIYEDEKELKKDKKNLELDGHKTIVRVKVKMEPVEYMGDIENLK</sequence>
<accession>M1MQU3</accession>
<evidence type="ECO:0000313" key="1">
    <source>
        <dbReference type="EMBL" id="AGF57121.1"/>
    </source>
</evidence>
<dbReference type="AlphaFoldDB" id="M1MQU3"/>
<dbReference type="PATRIC" id="fig|931276.5.peg.3386"/>